<sequence length="315" mass="34229">MTAEPIVHDIYEAVTGTWQYVVADRQTLAAVLIDTVLDFDPASSTITTGTADGILALVADKGYTIEKILETHIHADHLSAANYLQTRLGSTQQAPPAVCIGKRIRQVQQHVVATYGVPEEELTHAFDHAFEDDEVFSVGTLSASILHLPGHTPDHVGYRIGPNDVFCGDSLFNADVGSARCDFPGGSATDLYASARKLLALPDECRIWTGHDYPPKAEGRHDPVPYQTVAEQNKDNKHLKHGVGEDEFVSWRAERDSGLAVPRLMHQALQVNVRGGRMPRANGSQVGALHIPVRVVGEGIKQQLVPENAGVDVRD</sequence>
<organism evidence="2 3">
    <name type="scientific">Verticillium nonalfalfae</name>
    <dbReference type="NCBI Taxonomy" id="1051616"/>
    <lineage>
        <taxon>Eukaryota</taxon>
        <taxon>Fungi</taxon>
        <taxon>Dikarya</taxon>
        <taxon>Ascomycota</taxon>
        <taxon>Pezizomycotina</taxon>
        <taxon>Sordariomycetes</taxon>
        <taxon>Hypocreomycetidae</taxon>
        <taxon>Glomerellales</taxon>
        <taxon>Plectosphaerellaceae</taxon>
        <taxon>Verticillium</taxon>
    </lineage>
</organism>
<dbReference type="InterPro" id="IPR051682">
    <property type="entry name" value="Mito_Persulfide_Diox"/>
</dbReference>
<dbReference type="STRING" id="1051616.A0A3M9Y997"/>
<dbReference type="GO" id="GO:0006749">
    <property type="term" value="P:glutathione metabolic process"/>
    <property type="evidence" value="ECO:0007669"/>
    <property type="project" value="InterPro"/>
</dbReference>
<evidence type="ECO:0000313" key="2">
    <source>
        <dbReference type="EMBL" id="RNJ56675.1"/>
    </source>
</evidence>
<keyword evidence="3" id="KW-1185">Reference proteome</keyword>
<evidence type="ECO:0000313" key="3">
    <source>
        <dbReference type="Proteomes" id="UP000267145"/>
    </source>
</evidence>
<comment type="caution">
    <text evidence="2">The sequence shown here is derived from an EMBL/GenBank/DDBJ whole genome shotgun (WGS) entry which is preliminary data.</text>
</comment>
<proteinExistence type="predicted"/>
<gene>
    <name evidence="2" type="ORF">D7B24_007039</name>
</gene>
<name>A0A3M9Y997_9PEZI</name>
<dbReference type="InterPro" id="IPR001279">
    <property type="entry name" value="Metallo-B-lactamas"/>
</dbReference>
<dbReference type="RefSeq" id="XP_028494833.1">
    <property type="nucleotide sequence ID" value="XM_028641156.1"/>
</dbReference>
<evidence type="ECO:0000259" key="1">
    <source>
        <dbReference type="SMART" id="SM00849"/>
    </source>
</evidence>
<dbReference type="Pfam" id="PF00753">
    <property type="entry name" value="Lactamase_B"/>
    <property type="match status" value="1"/>
</dbReference>
<dbReference type="EMBL" id="RBVV01000053">
    <property type="protein sequence ID" value="RNJ56675.1"/>
    <property type="molecule type" value="Genomic_DNA"/>
</dbReference>
<accession>A0A3M9Y997</accession>
<dbReference type="Proteomes" id="UP000267145">
    <property type="component" value="Unassembled WGS sequence"/>
</dbReference>
<dbReference type="GO" id="GO:0050313">
    <property type="term" value="F:sulfur dioxygenase activity"/>
    <property type="evidence" value="ECO:0007669"/>
    <property type="project" value="InterPro"/>
</dbReference>
<reference evidence="2 3" key="1">
    <citation type="submission" date="2018-10" db="EMBL/GenBank/DDBJ databases">
        <title>Genome sequence of Verticillium nonalfalfae VnAa140.</title>
        <authorList>
            <person name="Stajich J.E."/>
            <person name="Kasson M.T."/>
        </authorList>
    </citation>
    <scope>NUCLEOTIDE SEQUENCE [LARGE SCALE GENOMIC DNA]</scope>
    <source>
        <strain evidence="2 3">VnAa140</strain>
    </source>
</reference>
<dbReference type="SUPFAM" id="SSF56281">
    <property type="entry name" value="Metallo-hydrolase/oxidoreductase"/>
    <property type="match status" value="1"/>
</dbReference>
<dbReference type="GeneID" id="39610728"/>
<dbReference type="InterPro" id="IPR044528">
    <property type="entry name" value="POD-like_MBL-fold"/>
</dbReference>
<dbReference type="CDD" id="cd07724">
    <property type="entry name" value="POD-like_MBL-fold"/>
    <property type="match status" value="1"/>
</dbReference>
<dbReference type="InterPro" id="IPR036866">
    <property type="entry name" value="RibonucZ/Hydroxyglut_hydro"/>
</dbReference>
<dbReference type="AlphaFoldDB" id="A0A3M9Y997"/>
<dbReference type="GO" id="GO:0070813">
    <property type="term" value="P:hydrogen sulfide metabolic process"/>
    <property type="evidence" value="ECO:0007669"/>
    <property type="project" value="TreeGrafter"/>
</dbReference>
<dbReference type="PANTHER" id="PTHR43084">
    <property type="entry name" value="PERSULFIDE DIOXYGENASE ETHE1"/>
    <property type="match status" value="1"/>
</dbReference>
<protein>
    <recommendedName>
        <fullName evidence="1">Metallo-beta-lactamase domain-containing protein</fullName>
    </recommendedName>
</protein>
<feature type="domain" description="Metallo-beta-lactamase" evidence="1">
    <location>
        <begin position="16"/>
        <end position="211"/>
    </location>
</feature>
<dbReference type="SMART" id="SM00849">
    <property type="entry name" value="Lactamase_B"/>
    <property type="match status" value="1"/>
</dbReference>
<dbReference type="Gene3D" id="3.60.15.10">
    <property type="entry name" value="Ribonuclease Z/Hydroxyacylglutathione hydrolase-like"/>
    <property type="match status" value="1"/>
</dbReference>
<dbReference type="PANTHER" id="PTHR43084:SF8">
    <property type="entry name" value="METALLO-BETA-LACTAMASE SUPERFAMILY PROTEIN"/>
    <property type="match status" value="1"/>
</dbReference>